<proteinExistence type="inferred from homology"/>
<dbReference type="PANTHER" id="PTHR13170">
    <property type="entry name" value="O-GLCNACASE"/>
    <property type="match status" value="1"/>
</dbReference>
<dbReference type="InterPro" id="IPR049019">
    <property type="entry name" value="NagJ-like_helical"/>
</dbReference>
<feature type="domain" description="GH84" evidence="6">
    <location>
        <begin position="193"/>
        <end position="473"/>
    </location>
</feature>
<dbReference type="GO" id="GO:0015929">
    <property type="term" value="F:hexosaminidase activity"/>
    <property type="evidence" value="ECO:0007669"/>
    <property type="project" value="UniProtKB-ARBA"/>
</dbReference>
<protein>
    <submittedName>
        <fullName evidence="7">Uncharacterized protein</fullName>
    </submittedName>
</protein>
<evidence type="ECO:0000313" key="8">
    <source>
        <dbReference type="Proteomes" id="UP000188603"/>
    </source>
</evidence>
<dbReference type="SUPFAM" id="SSF140657">
    <property type="entry name" value="Hyaluronidase post-catalytic domain-like"/>
    <property type="match status" value="1"/>
</dbReference>
<dbReference type="InterPro" id="IPR029018">
    <property type="entry name" value="Hex-like_dom2"/>
</dbReference>
<keyword evidence="4" id="KW-0732">Signal</keyword>
<dbReference type="KEGG" id="ntr:B0W44_11820"/>
<dbReference type="EMBL" id="CP019699">
    <property type="protein sequence ID" value="AQS56348.1"/>
    <property type="molecule type" value="Genomic_DNA"/>
</dbReference>
<dbReference type="InterPro" id="IPR008979">
    <property type="entry name" value="Galactose-bd-like_sf"/>
</dbReference>
<dbReference type="PROSITE" id="PS52009">
    <property type="entry name" value="GH84"/>
    <property type="match status" value="1"/>
</dbReference>
<feature type="domain" description="F5/8 type C" evidence="5">
    <location>
        <begin position="642"/>
        <end position="774"/>
    </location>
</feature>
<dbReference type="GO" id="GO:0005975">
    <property type="term" value="P:carbohydrate metabolic process"/>
    <property type="evidence" value="ECO:0007669"/>
    <property type="project" value="UniProtKB-ARBA"/>
</dbReference>
<dbReference type="GO" id="GO:1901135">
    <property type="term" value="P:carbohydrate derivative metabolic process"/>
    <property type="evidence" value="ECO:0007669"/>
    <property type="project" value="UniProtKB-ARBA"/>
</dbReference>
<reference evidence="7 8" key="1">
    <citation type="journal article" date="2015" name="Int. J. Syst. Evol. Microbiol.">
        <title>Novibacillus thermophilus gen. nov., sp. nov., a Gram-staining-negative and moderately thermophilic member of the family Thermoactinomycetaceae.</title>
        <authorList>
            <person name="Yang G."/>
            <person name="Chen J."/>
            <person name="Zhou S."/>
        </authorList>
    </citation>
    <scope>NUCLEOTIDE SEQUENCE [LARGE SCALE GENOMIC DNA]</scope>
    <source>
        <strain evidence="7 8">SG-1</strain>
    </source>
</reference>
<organism evidence="7 8">
    <name type="scientific">Novibacillus thermophilus</name>
    <dbReference type="NCBI Taxonomy" id="1471761"/>
    <lineage>
        <taxon>Bacteria</taxon>
        <taxon>Bacillati</taxon>
        <taxon>Bacillota</taxon>
        <taxon>Bacilli</taxon>
        <taxon>Bacillales</taxon>
        <taxon>Thermoactinomycetaceae</taxon>
        <taxon>Novibacillus</taxon>
    </lineage>
</organism>
<dbReference type="Pfam" id="PF21774">
    <property type="entry name" value="NagJ_C"/>
    <property type="match status" value="1"/>
</dbReference>
<evidence type="ECO:0000259" key="6">
    <source>
        <dbReference type="PROSITE" id="PS52009"/>
    </source>
</evidence>
<dbReference type="InterPro" id="IPR051822">
    <property type="entry name" value="Glycosyl_Hydrolase_84"/>
</dbReference>
<comment type="similarity">
    <text evidence="3">Belongs to the glycosyl hydrolase 84 family.</text>
</comment>
<dbReference type="Pfam" id="PF02838">
    <property type="entry name" value="Glyco_hydro_20b"/>
    <property type="match status" value="1"/>
</dbReference>
<feature type="signal peptide" evidence="4">
    <location>
        <begin position="1"/>
        <end position="34"/>
    </location>
</feature>
<evidence type="ECO:0000256" key="1">
    <source>
        <dbReference type="ARBA" id="ARBA00022801"/>
    </source>
</evidence>
<evidence type="ECO:0000259" key="5">
    <source>
        <dbReference type="PROSITE" id="PS50022"/>
    </source>
</evidence>
<dbReference type="InterPro" id="IPR011496">
    <property type="entry name" value="O-GlcNAcase_cat"/>
</dbReference>
<dbReference type="SUPFAM" id="SSF55545">
    <property type="entry name" value="beta-N-acetylhexosaminidase-like domain"/>
    <property type="match status" value="1"/>
</dbReference>
<accession>A0A1U9K8J6</accession>
<feature type="chain" id="PRO_5012821122" evidence="4">
    <location>
        <begin position="35"/>
        <end position="866"/>
    </location>
</feature>
<dbReference type="Gene3D" id="3.20.20.80">
    <property type="entry name" value="Glycosidases"/>
    <property type="match status" value="1"/>
</dbReference>
<dbReference type="InterPro" id="IPR054470">
    <property type="entry name" value="FIMAH_dom"/>
</dbReference>
<dbReference type="Proteomes" id="UP000188603">
    <property type="component" value="Chromosome"/>
</dbReference>
<dbReference type="InterPro" id="IPR000421">
    <property type="entry name" value="FA58C"/>
</dbReference>
<dbReference type="SUPFAM" id="SSF49785">
    <property type="entry name" value="Galactose-binding domain-like"/>
    <property type="match status" value="1"/>
</dbReference>
<dbReference type="SUPFAM" id="SSF51445">
    <property type="entry name" value="(Trans)glycosidases"/>
    <property type="match status" value="1"/>
</dbReference>
<feature type="active site" description="Proton donor" evidence="3">
    <location>
        <position position="308"/>
    </location>
</feature>
<evidence type="ECO:0000256" key="2">
    <source>
        <dbReference type="ARBA" id="ARBA00023295"/>
    </source>
</evidence>
<dbReference type="STRING" id="1471761.B0W44_11820"/>
<dbReference type="Pfam" id="PF07555">
    <property type="entry name" value="NAGidase"/>
    <property type="match status" value="1"/>
</dbReference>
<dbReference type="PANTHER" id="PTHR13170:SF16">
    <property type="entry name" value="PROTEIN O-GLCNACASE"/>
    <property type="match status" value="1"/>
</dbReference>
<dbReference type="OrthoDB" id="9760892at2"/>
<dbReference type="Gene3D" id="3.30.379.10">
    <property type="entry name" value="Chitobiase/beta-hexosaminidase domain 2-like"/>
    <property type="match status" value="1"/>
</dbReference>
<gene>
    <name evidence="7" type="ORF">B0W44_11820</name>
</gene>
<dbReference type="InterPro" id="IPR015882">
    <property type="entry name" value="HEX_bac_N"/>
</dbReference>
<keyword evidence="1 3" id="KW-0378">Hydrolase</keyword>
<dbReference type="Gene3D" id="1.20.58.460">
    <property type="entry name" value="Hyaluronidase post-catalytic domain-like"/>
    <property type="match status" value="1"/>
</dbReference>
<dbReference type="Pfam" id="PF22888">
    <property type="entry name" value="FIMAH"/>
    <property type="match status" value="1"/>
</dbReference>
<dbReference type="Gene3D" id="2.60.120.260">
    <property type="entry name" value="Galactose-binding domain-like"/>
    <property type="match status" value="1"/>
</dbReference>
<dbReference type="Pfam" id="PF00754">
    <property type="entry name" value="F5_F8_type_C"/>
    <property type="match status" value="1"/>
</dbReference>
<sequence length="866" mass="97555">MLQKKGRFQTCCVLCLTVLLLLPAGLNGEKVANAQGAEAIVINPTPQSLTVRGEGFPLPPVVGLVVGDGTDDAAVREVEDALKAADVKRIERRNAGEDAPDTPVTIWVGGPSENAASADVLESLNAEGPGELGDEGYVLVSDVDPKGDRQIVLAGSDPAGTFYATQTFRQLIAERPGRDRVPAVEIRDWPDMPVRGAIEGFYGPPWSHEDRLSQLEFYGEHKMNAYIYAPKDDPYHREKWREPYPADALAEIQELVDKARNEHVTFTFAISPGNTICFSDDEDFRLLVEKAQAVWDLGVRSFAIFLDDINPNLRCEQDIEKFGEDRNPPASAQAYLLNRFNREFIATHEGAERLITVPTEYSQPGTSPYREEFADRVDPDVIVQWTGIGVVAPTITTEDADTIHDIFQHDLLIWDNYPVNDYDRNRLFLHPIVGRDAHLTEHGVIGLTANPMNEAEASKIPLYTIADYVWNSAAYDPDTSWDRSIEYFGGEAADALRTFAEQSYSSQLNETESPTLSRLIHAFWEGYEAEDFDAQAQELLEAFERVRNAPAELRSELKNEKFLEEVSPYLDKTELYGQAGMAAVKMLKFQQEERDEAAWEQRMTVQQLSAEAGNIPQKVAENVIEPFLQQALEKHDEWIGITLPWTVNLAAHKPVKASSVEVDDFPPELAVDADDSTRWSSGLTDDEWIYVDLLQQYPINKVVLKWETAYATGYKIQVSNDAEHWKDVYVTDDGKGGEEVVYFSTENARYVRMLGTKRATNWGFSLYEFEVYPPVRAADVKRLLVERFEAEGDLQEEAARTLKVHLSTVEHFEKQGAAEKVIKHATGLKSLLDYERERERISAKAHYFLKISADALIQKWQQPLNR</sequence>
<keyword evidence="8" id="KW-1185">Reference proteome</keyword>
<keyword evidence="2 3" id="KW-0326">Glycosidase</keyword>
<evidence type="ECO:0000256" key="4">
    <source>
        <dbReference type="SAM" id="SignalP"/>
    </source>
</evidence>
<name>A0A1U9K8J6_9BACL</name>
<dbReference type="InterPro" id="IPR017853">
    <property type="entry name" value="GH"/>
</dbReference>
<evidence type="ECO:0000256" key="3">
    <source>
        <dbReference type="PROSITE-ProRule" id="PRU01353"/>
    </source>
</evidence>
<dbReference type="PROSITE" id="PS50022">
    <property type="entry name" value="FA58C_3"/>
    <property type="match status" value="1"/>
</dbReference>
<dbReference type="AlphaFoldDB" id="A0A1U9K8J6"/>
<evidence type="ECO:0000313" key="7">
    <source>
        <dbReference type="EMBL" id="AQS56348.1"/>
    </source>
</evidence>